<dbReference type="Proteomes" id="UP000636004">
    <property type="component" value="Unassembled WGS sequence"/>
</dbReference>
<dbReference type="Gene3D" id="3.90.550.10">
    <property type="entry name" value="Spore Coat Polysaccharide Biosynthesis Protein SpsA, Chain A"/>
    <property type="match status" value="1"/>
</dbReference>
<dbReference type="GO" id="GO:0016758">
    <property type="term" value="F:hexosyltransferase activity"/>
    <property type="evidence" value="ECO:0007669"/>
    <property type="project" value="UniProtKB-ARBA"/>
</dbReference>
<accession>A0A918V5W3</accession>
<gene>
    <name evidence="2" type="ORF">GCM10007028_02260</name>
</gene>
<dbReference type="Pfam" id="PF00535">
    <property type="entry name" value="Glycos_transf_2"/>
    <property type="match status" value="1"/>
</dbReference>
<proteinExistence type="predicted"/>
<keyword evidence="3" id="KW-1185">Reference proteome</keyword>
<dbReference type="PANTHER" id="PTHR22916">
    <property type="entry name" value="GLYCOSYLTRANSFERASE"/>
    <property type="match status" value="1"/>
</dbReference>
<dbReference type="SUPFAM" id="SSF53448">
    <property type="entry name" value="Nucleotide-diphospho-sugar transferases"/>
    <property type="match status" value="1"/>
</dbReference>
<protein>
    <recommendedName>
        <fullName evidence="1">Glycosyltransferase 2-like domain-containing protein</fullName>
    </recommendedName>
</protein>
<dbReference type="PANTHER" id="PTHR22916:SF3">
    <property type="entry name" value="UDP-GLCNAC:BETAGAL BETA-1,3-N-ACETYLGLUCOSAMINYLTRANSFERASE-LIKE PROTEIN 1"/>
    <property type="match status" value="1"/>
</dbReference>
<organism evidence="2 3">
    <name type="scientific">Algibacter mikhailovii</name>
    <dbReference type="NCBI Taxonomy" id="425498"/>
    <lineage>
        <taxon>Bacteria</taxon>
        <taxon>Pseudomonadati</taxon>
        <taxon>Bacteroidota</taxon>
        <taxon>Flavobacteriia</taxon>
        <taxon>Flavobacteriales</taxon>
        <taxon>Flavobacteriaceae</taxon>
        <taxon>Algibacter</taxon>
    </lineage>
</organism>
<comment type="caution">
    <text evidence="2">The sequence shown here is derived from an EMBL/GenBank/DDBJ whole genome shotgun (WGS) entry which is preliminary data.</text>
</comment>
<feature type="domain" description="Glycosyltransferase 2-like" evidence="1">
    <location>
        <begin position="4"/>
        <end position="124"/>
    </location>
</feature>
<dbReference type="InterPro" id="IPR001173">
    <property type="entry name" value="Glyco_trans_2-like"/>
</dbReference>
<evidence type="ECO:0000259" key="1">
    <source>
        <dbReference type="Pfam" id="PF00535"/>
    </source>
</evidence>
<dbReference type="RefSeq" id="WP_189358649.1">
    <property type="nucleotide sequence ID" value="NZ_BMWZ01000001.1"/>
</dbReference>
<dbReference type="InterPro" id="IPR029044">
    <property type="entry name" value="Nucleotide-diphossugar_trans"/>
</dbReference>
<dbReference type="CDD" id="cd00761">
    <property type="entry name" value="Glyco_tranf_GTA_type"/>
    <property type="match status" value="1"/>
</dbReference>
<reference evidence="2" key="2">
    <citation type="submission" date="2020-09" db="EMBL/GenBank/DDBJ databases">
        <authorList>
            <person name="Sun Q."/>
            <person name="Kim S."/>
        </authorList>
    </citation>
    <scope>NUCLEOTIDE SEQUENCE</scope>
    <source>
        <strain evidence="2">KCTC 12710</strain>
    </source>
</reference>
<reference evidence="2" key="1">
    <citation type="journal article" date="2014" name="Int. J. Syst. Evol. Microbiol.">
        <title>Complete genome sequence of Corynebacterium casei LMG S-19264T (=DSM 44701T), isolated from a smear-ripened cheese.</title>
        <authorList>
            <consortium name="US DOE Joint Genome Institute (JGI-PGF)"/>
            <person name="Walter F."/>
            <person name="Albersmeier A."/>
            <person name="Kalinowski J."/>
            <person name="Ruckert C."/>
        </authorList>
    </citation>
    <scope>NUCLEOTIDE SEQUENCE</scope>
    <source>
        <strain evidence="2">KCTC 12710</strain>
    </source>
</reference>
<evidence type="ECO:0000313" key="2">
    <source>
        <dbReference type="EMBL" id="GGZ68874.1"/>
    </source>
</evidence>
<name>A0A918V5W3_9FLAO</name>
<dbReference type="AlphaFoldDB" id="A0A918V5W3"/>
<dbReference type="EMBL" id="BMWZ01000001">
    <property type="protein sequence ID" value="GGZ68874.1"/>
    <property type="molecule type" value="Genomic_DNA"/>
</dbReference>
<evidence type="ECO:0000313" key="3">
    <source>
        <dbReference type="Proteomes" id="UP000636004"/>
    </source>
</evidence>
<sequence>MKLSIIIPVYNVEKYIAYCLDSLLNQNLRGDEYEILIIDDGSKDNSVLIARNYLDKNKNIHIHSQKNAGVGCARNTGLDLAKGEYIYFIDPDDYLAANILGEILNKCYENSLDILTFNSKSTISSKMYNSTSKNEDLIISKVMSGEDYIGEYGYANEVWWYIIKKELVSKLRLRFIKGRWMEDAIFTINIFLGANCMAHLPIDAHRHVKAPGSAMTNRDREHFLKVIFDNENAAKTFKPIIDKLESNKSNIKCLKFVKSRQQSFVFFMLYRMLFSHIKKDQMNSVFCNMKEIGAYPLNSFLGDRYKGLHYYICVKIFNNRFLYSLVFKLLNPILRSN</sequence>